<dbReference type="InterPro" id="IPR011701">
    <property type="entry name" value="MFS"/>
</dbReference>
<evidence type="ECO:0000256" key="3">
    <source>
        <dbReference type="ARBA" id="ARBA00022989"/>
    </source>
</evidence>
<dbReference type="Gene3D" id="1.20.1720.10">
    <property type="entry name" value="Multidrug resistance protein D"/>
    <property type="match status" value="1"/>
</dbReference>
<feature type="transmembrane region" description="Helical" evidence="6">
    <location>
        <begin position="174"/>
        <end position="195"/>
    </location>
</feature>
<protein>
    <recommendedName>
        <fullName evidence="7">Major facilitator superfamily (MFS) profile domain-containing protein</fullName>
    </recommendedName>
</protein>
<feature type="transmembrane region" description="Helical" evidence="6">
    <location>
        <begin position="131"/>
        <end position="154"/>
    </location>
</feature>
<feature type="transmembrane region" description="Helical" evidence="6">
    <location>
        <begin position="72"/>
        <end position="92"/>
    </location>
</feature>
<proteinExistence type="predicted"/>
<dbReference type="PANTHER" id="PTHR23501">
    <property type="entry name" value="MAJOR FACILITATOR SUPERFAMILY"/>
    <property type="match status" value="1"/>
</dbReference>
<reference evidence="8" key="1">
    <citation type="submission" date="2022-11" db="EMBL/GenBank/DDBJ databases">
        <authorList>
            <person name="Petersen C."/>
        </authorList>
    </citation>
    <scope>NUCLEOTIDE SEQUENCE</scope>
    <source>
        <strain evidence="8">IBT 30069</strain>
    </source>
</reference>
<keyword evidence="3 6" id="KW-1133">Transmembrane helix</keyword>
<dbReference type="InterPro" id="IPR020846">
    <property type="entry name" value="MFS_dom"/>
</dbReference>
<dbReference type="Gene3D" id="1.20.1250.20">
    <property type="entry name" value="MFS general substrate transporter like domains"/>
    <property type="match status" value="1"/>
</dbReference>
<feature type="transmembrane region" description="Helical" evidence="6">
    <location>
        <begin position="355"/>
        <end position="374"/>
    </location>
</feature>
<feature type="transmembrane region" description="Helical" evidence="6">
    <location>
        <begin position="38"/>
        <end position="60"/>
    </location>
</feature>
<evidence type="ECO:0000313" key="9">
    <source>
        <dbReference type="Proteomes" id="UP001149165"/>
    </source>
</evidence>
<feature type="transmembrane region" description="Helical" evidence="6">
    <location>
        <begin position="240"/>
        <end position="259"/>
    </location>
</feature>
<feature type="domain" description="Major facilitator superfamily (MFS) profile" evidence="7">
    <location>
        <begin position="1"/>
        <end position="378"/>
    </location>
</feature>
<dbReference type="AlphaFoldDB" id="A0A9W9G7V1"/>
<keyword evidence="9" id="KW-1185">Reference proteome</keyword>
<dbReference type="OrthoDB" id="6770063at2759"/>
<dbReference type="PRINTS" id="PR01036">
    <property type="entry name" value="TCRTETB"/>
</dbReference>
<comment type="caution">
    <text evidence="8">The sequence shown here is derived from an EMBL/GenBank/DDBJ whole genome shotgun (WGS) entry which is preliminary data.</text>
</comment>
<evidence type="ECO:0000256" key="1">
    <source>
        <dbReference type="ARBA" id="ARBA00004141"/>
    </source>
</evidence>
<dbReference type="PROSITE" id="PS50850">
    <property type="entry name" value="MFS"/>
    <property type="match status" value="1"/>
</dbReference>
<dbReference type="Proteomes" id="UP001149165">
    <property type="component" value="Unassembled WGS sequence"/>
</dbReference>
<feature type="transmembrane region" description="Helical" evidence="6">
    <location>
        <begin position="104"/>
        <end position="125"/>
    </location>
</feature>
<evidence type="ECO:0000256" key="2">
    <source>
        <dbReference type="ARBA" id="ARBA00022692"/>
    </source>
</evidence>
<feature type="region of interest" description="Disordered" evidence="5">
    <location>
        <begin position="408"/>
        <end position="432"/>
    </location>
</feature>
<dbReference type="InterPro" id="IPR036259">
    <property type="entry name" value="MFS_trans_sf"/>
</dbReference>
<evidence type="ECO:0000259" key="7">
    <source>
        <dbReference type="PROSITE" id="PS50850"/>
    </source>
</evidence>
<dbReference type="EMBL" id="JAPQKH010000002">
    <property type="protein sequence ID" value="KAJ5113693.1"/>
    <property type="molecule type" value="Genomic_DNA"/>
</dbReference>
<dbReference type="GO" id="GO:0022857">
    <property type="term" value="F:transmembrane transporter activity"/>
    <property type="evidence" value="ECO:0007669"/>
    <property type="project" value="InterPro"/>
</dbReference>
<evidence type="ECO:0000256" key="5">
    <source>
        <dbReference type="SAM" id="MobiDB-lite"/>
    </source>
</evidence>
<name>A0A9W9G7V1_9EURO</name>
<keyword evidence="2 6" id="KW-0812">Transmembrane</keyword>
<organism evidence="8 9">
    <name type="scientific">Penicillium angulare</name>
    <dbReference type="NCBI Taxonomy" id="116970"/>
    <lineage>
        <taxon>Eukaryota</taxon>
        <taxon>Fungi</taxon>
        <taxon>Dikarya</taxon>
        <taxon>Ascomycota</taxon>
        <taxon>Pezizomycotina</taxon>
        <taxon>Eurotiomycetes</taxon>
        <taxon>Eurotiomycetidae</taxon>
        <taxon>Eurotiales</taxon>
        <taxon>Aspergillaceae</taxon>
        <taxon>Penicillium</taxon>
    </lineage>
</organism>
<evidence type="ECO:0000256" key="4">
    <source>
        <dbReference type="ARBA" id="ARBA00023136"/>
    </source>
</evidence>
<keyword evidence="4 6" id="KW-0472">Membrane</keyword>
<dbReference type="Pfam" id="PF07690">
    <property type="entry name" value="MFS_1"/>
    <property type="match status" value="1"/>
</dbReference>
<feature type="compositionally biased region" description="Basic and acidic residues" evidence="5">
    <location>
        <begin position="408"/>
        <end position="417"/>
    </location>
</feature>
<reference evidence="8" key="2">
    <citation type="journal article" date="2023" name="IMA Fungus">
        <title>Comparative genomic study of the Penicillium genus elucidates a diverse pangenome and 15 lateral gene transfer events.</title>
        <authorList>
            <person name="Petersen C."/>
            <person name="Sorensen T."/>
            <person name="Nielsen M.R."/>
            <person name="Sondergaard T.E."/>
            <person name="Sorensen J.L."/>
            <person name="Fitzpatrick D.A."/>
            <person name="Frisvad J.C."/>
            <person name="Nielsen K.L."/>
        </authorList>
    </citation>
    <scope>NUCLEOTIDE SEQUENCE</scope>
    <source>
        <strain evidence="8">IBT 30069</strain>
    </source>
</reference>
<dbReference type="PANTHER" id="PTHR23501:SF189">
    <property type="entry name" value="DRUG TRANSPORTER, PUTATIVE (AFU_ORTHOLOGUE AFUA_4G03920)-RELATED"/>
    <property type="match status" value="1"/>
</dbReference>
<dbReference type="GO" id="GO:0005886">
    <property type="term" value="C:plasma membrane"/>
    <property type="evidence" value="ECO:0007669"/>
    <property type="project" value="TreeGrafter"/>
</dbReference>
<gene>
    <name evidence="8" type="ORF">N7456_002227</name>
</gene>
<feature type="compositionally biased region" description="Polar residues" evidence="5">
    <location>
        <begin position="418"/>
        <end position="432"/>
    </location>
</feature>
<accession>A0A9W9G7V1</accession>
<evidence type="ECO:0000313" key="8">
    <source>
        <dbReference type="EMBL" id="KAJ5113693.1"/>
    </source>
</evidence>
<comment type="subcellular location">
    <subcellularLocation>
        <location evidence="1">Membrane</location>
        <topology evidence="1">Multi-pass membrane protein</topology>
    </subcellularLocation>
</comment>
<feature type="transmembrane region" description="Helical" evidence="6">
    <location>
        <begin position="308"/>
        <end position="325"/>
    </location>
</feature>
<dbReference type="SUPFAM" id="SSF103473">
    <property type="entry name" value="MFS general substrate transporter"/>
    <property type="match status" value="1"/>
</dbReference>
<feature type="transmembrane region" description="Helical" evidence="6">
    <location>
        <begin position="201"/>
        <end position="219"/>
    </location>
</feature>
<sequence>MIMLIVFRAIAGIGGGGILTSVMITVSDVVSLEKRGTYQGIIGVVVALSNSIGPLIGGLFTEKVSWRWCFYINIPLTGISMLVVLFVLPLKRVKGDVKVRFKQIDYLGCITMLIAAVLILIAISWGGTKYAWSSAGVIAPLVIGFAFLVIFIVVEMKFAALPLIPMHIFKNSTVSGALCGAFFTGFMFYANLFYLPQYFQVVYSASPIMSGVLLLPLVLTQCITSFTSGFLVSKTGNYTINIWVGFAIWSIACGLLSTISPDTSIAKLVGFQILSGIGSGQTLQTNLVAIQANVKRNEMAVATATRNFLRLLGGTIALSACGAILNNTVSSKSLNISAAQKSTALHAYTLGIRNIYYFMVACCCVSFLVTVFFVRGASLKREDDAKYQEEGKKWAAKHRGIHALGRKNREVTAEKESAPSQTVVTTESSVKK</sequence>
<evidence type="ECO:0000256" key="6">
    <source>
        <dbReference type="SAM" id="Phobius"/>
    </source>
</evidence>
<feature type="transmembrane region" description="Helical" evidence="6">
    <location>
        <begin position="6"/>
        <end position="26"/>
    </location>
</feature>